<dbReference type="AlphaFoldDB" id="A0AAE0NNG4"/>
<comment type="caution">
    <text evidence="2">The sequence shown here is derived from an EMBL/GenBank/DDBJ whole genome shotgun (WGS) entry which is preliminary data.</text>
</comment>
<dbReference type="SUPFAM" id="SSF55729">
    <property type="entry name" value="Acyl-CoA N-acyltransferases (Nat)"/>
    <property type="match status" value="1"/>
</dbReference>
<dbReference type="EMBL" id="JAULSN010000001">
    <property type="protein sequence ID" value="KAK3384585.1"/>
    <property type="molecule type" value="Genomic_DNA"/>
</dbReference>
<organism evidence="2 3">
    <name type="scientific">Lasiosphaeria ovina</name>
    <dbReference type="NCBI Taxonomy" id="92902"/>
    <lineage>
        <taxon>Eukaryota</taxon>
        <taxon>Fungi</taxon>
        <taxon>Dikarya</taxon>
        <taxon>Ascomycota</taxon>
        <taxon>Pezizomycotina</taxon>
        <taxon>Sordariomycetes</taxon>
        <taxon>Sordariomycetidae</taxon>
        <taxon>Sordariales</taxon>
        <taxon>Lasiosphaeriaceae</taxon>
        <taxon>Lasiosphaeria</taxon>
    </lineage>
</organism>
<evidence type="ECO:0000313" key="2">
    <source>
        <dbReference type="EMBL" id="KAK3384585.1"/>
    </source>
</evidence>
<dbReference type="Proteomes" id="UP001287356">
    <property type="component" value="Unassembled WGS sequence"/>
</dbReference>
<sequence>MSNTTWSSLEKSTSLSGPDTVERRWWGDKRGPRTGCSIQAELVLGKVVLLFLLNSSGQSANLLQESLSGKEMTTNWKIRRAVASDIDALAWIAVNAFPHDPQWIYRYPHAREFPQDHRKYTKLRYGEWLAANDGPRCVIMVAECPSLEDPE</sequence>
<accession>A0AAE0NNG4</accession>
<evidence type="ECO:0008006" key="4">
    <source>
        <dbReference type="Google" id="ProtNLM"/>
    </source>
</evidence>
<reference evidence="2" key="1">
    <citation type="journal article" date="2023" name="Mol. Phylogenet. Evol.">
        <title>Genome-scale phylogeny and comparative genomics of the fungal order Sordariales.</title>
        <authorList>
            <person name="Hensen N."/>
            <person name="Bonometti L."/>
            <person name="Westerberg I."/>
            <person name="Brannstrom I.O."/>
            <person name="Guillou S."/>
            <person name="Cros-Aarteil S."/>
            <person name="Calhoun S."/>
            <person name="Haridas S."/>
            <person name="Kuo A."/>
            <person name="Mondo S."/>
            <person name="Pangilinan J."/>
            <person name="Riley R."/>
            <person name="LaButti K."/>
            <person name="Andreopoulos B."/>
            <person name="Lipzen A."/>
            <person name="Chen C."/>
            <person name="Yan M."/>
            <person name="Daum C."/>
            <person name="Ng V."/>
            <person name="Clum A."/>
            <person name="Steindorff A."/>
            <person name="Ohm R.A."/>
            <person name="Martin F."/>
            <person name="Silar P."/>
            <person name="Natvig D.O."/>
            <person name="Lalanne C."/>
            <person name="Gautier V."/>
            <person name="Ament-Velasquez S.L."/>
            <person name="Kruys A."/>
            <person name="Hutchinson M.I."/>
            <person name="Powell A.J."/>
            <person name="Barry K."/>
            <person name="Miller A.N."/>
            <person name="Grigoriev I.V."/>
            <person name="Debuchy R."/>
            <person name="Gladieux P."/>
            <person name="Hiltunen Thoren M."/>
            <person name="Johannesson H."/>
        </authorList>
    </citation>
    <scope>NUCLEOTIDE SEQUENCE</scope>
    <source>
        <strain evidence="2">CBS 958.72</strain>
    </source>
</reference>
<feature type="compositionally biased region" description="Polar residues" evidence="1">
    <location>
        <begin position="1"/>
        <end position="17"/>
    </location>
</feature>
<reference evidence="2" key="2">
    <citation type="submission" date="2023-06" db="EMBL/GenBank/DDBJ databases">
        <authorList>
            <consortium name="Lawrence Berkeley National Laboratory"/>
            <person name="Haridas S."/>
            <person name="Hensen N."/>
            <person name="Bonometti L."/>
            <person name="Westerberg I."/>
            <person name="Brannstrom I.O."/>
            <person name="Guillou S."/>
            <person name="Cros-Aarteil S."/>
            <person name="Calhoun S."/>
            <person name="Kuo A."/>
            <person name="Mondo S."/>
            <person name="Pangilinan J."/>
            <person name="Riley R."/>
            <person name="Labutti K."/>
            <person name="Andreopoulos B."/>
            <person name="Lipzen A."/>
            <person name="Chen C."/>
            <person name="Yanf M."/>
            <person name="Daum C."/>
            <person name="Ng V."/>
            <person name="Clum A."/>
            <person name="Steindorff A."/>
            <person name="Ohm R."/>
            <person name="Martin F."/>
            <person name="Silar P."/>
            <person name="Natvig D."/>
            <person name="Lalanne C."/>
            <person name="Gautier V."/>
            <person name="Ament-Velasquez S.L."/>
            <person name="Kruys A."/>
            <person name="Hutchinson M.I."/>
            <person name="Powell A.J."/>
            <person name="Barry K."/>
            <person name="Miller A.N."/>
            <person name="Grigoriev I.V."/>
            <person name="Debuchy R."/>
            <person name="Gladieux P."/>
            <person name="Thoren M.H."/>
            <person name="Johannesson H."/>
        </authorList>
    </citation>
    <scope>NUCLEOTIDE SEQUENCE</scope>
    <source>
        <strain evidence="2">CBS 958.72</strain>
    </source>
</reference>
<evidence type="ECO:0000256" key="1">
    <source>
        <dbReference type="SAM" id="MobiDB-lite"/>
    </source>
</evidence>
<evidence type="ECO:0000313" key="3">
    <source>
        <dbReference type="Proteomes" id="UP001287356"/>
    </source>
</evidence>
<gene>
    <name evidence="2" type="ORF">B0T24DRAFT_589129</name>
</gene>
<dbReference type="Gene3D" id="3.40.630.30">
    <property type="match status" value="1"/>
</dbReference>
<protein>
    <recommendedName>
        <fullName evidence="4">N-acetyltransferase domain-containing protein</fullName>
    </recommendedName>
</protein>
<name>A0AAE0NNG4_9PEZI</name>
<proteinExistence type="predicted"/>
<dbReference type="InterPro" id="IPR016181">
    <property type="entry name" value="Acyl_CoA_acyltransferase"/>
</dbReference>
<keyword evidence="3" id="KW-1185">Reference proteome</keyword>
<feature type="region of interest" description="Disordered" evidence="1">
    <location>
        <begin position="1"/>
        <end position="27"/>
    </location>
</feature>